<protein>
    <submittedName>
        <fullName evidence="3">Histidine kinase</fullName>
    </submittedName>
</protein>
<evidence type="ECO:0000256" key="1">
    <source>
        <dbReference type="SAM" id="Phobius"/>
    </source>
</evidence>
<proteinExistence type="predicted"/>
<reference evidence="3" key="1">
    <citation type="journal article" date="2014" name="Int. J. Syst. Evol. Microbiol.">
        <title>Complete genome sequence of Corynebacterium casei LMG S-19264T (=DSM 44701T), isolated from a smear-ripened cheese.</title>
        <authorList>
            <consortium name="US DOE Joint Genome Institute (JGI-PGF)"/>
            <person name="Walter F."/>
            <person name="Albersmeier A."/>
            <person name="Kalinowski J."/>
            <person name="Ruckert C."/>
        </authorList>
    </citation>
    <scope>NUCLEOTIDE SEQUENCE</scope>
    <source>
        <strain evidence="3">CGMCC 1.3617</strain>
    </source>
</reference>
<dbReference type="GO" id="GO:0007165">
    <property type="term" value="P:signal transduction"/>
    <property type="evidence" value="ECO:0007669"/>
    <property type="project" value="InterPro"/>
</dbReference>
<keyword evidence="3" id="KW-0418">Kinase</keyword>
<evidence type="ECO:0000259" key="2">
    <source>
        <dbReference type="PROSITE" id="PS50885"/>
    </source>
</evidence>
<keyword evidence="1" id="KW-0472">Membrane</keyword>
<name>A0A917L1Z3_9PROT</name>
<dbReference type="GO" id="GO:0016301">
    <property type="term" value="F:kinase activity"/>
    <property type="evidence" value="ECO:0007669"/>
    <property type="project" value="UniProtKB-KW"/>
</dbReference>
<dbReference type="Proteomes" id="UP000661507">
    <property type="component" value="Unassembled WGS sequence"/>
</dbReference>
<reference evidence="3" key="2">
    <citation type="submission" date="2020-09" db="EMBL/GenBank/DDBJ databases">
        <authorList>
            <person name="Sun Q."/>
            <person name="Zhou Y."/>
        </authorList>
    </citation>
    <scope>NUCLEOTIDE SEQUENCE</scope>
    <source>
        <strain evidence="3">CGMCC 1.3617</strain>
    </source>
</reference>
<dbReference type="EMBL" id="BMKW01000020">
    <property type="protein sequence ID" value="GGJ40917.1"/>
    <property type="molecule type" value="Genomic_DNA"/>
</dbReference>
<accession>A0A917L1Z3</accession>
<evidence type="ECO:0000313" key="3">
    <source>
        <dbReference type="EMBL" id="GGJ40917.1"/>
    </source>
</evidence>
<dbReference type="RefSeq" id="WP_188973041.1">
    <property type="nucleotide sequence ID" value="NZ_BMKW01000020.1"/>
</dbReference>
<dbReference type="InterPro" id="IPR021796">
    <property type="entry name" value="Tll0287-like_dom"/>
</dbReference>
<feature type="transmembrane region" description="Helical" evidence="1">
    <location>
        <begin position="7"/>
        <end position="26"/>
    </location>
</feature>
<dbReference type="Pfam" id="PF11845">
    <property type="entry name" value="Tll0287-like"/>
    <property type="match status" value="1"/>
</dbReference>
<dbReference type="Pfam" id="PF00672">
    <property type="entry name" value="HAMP"/>
    <property type="match status" value="1"/>
</dbReference>
<organism evidence="3 4">
    <name type="scientific">Neoroseomonas lacus</name>
    <dbReference type="NCBI Taxonomy" id="287609"/>
    <lineage>
        <taxon>Bacteria</taxon>
        <taxon>Pseudomonadati</taxon>
        <taxon>Pseudomonadota</taxon>
        <taxon>Alphaproteobacteria</taxon>
        <taxon>Acetobacterales</taxon>
        <taxon>Acetobacteraceae</taxon>
        <taxon>Neoroseomonas</taxon>
    </lineage>
</organism>
<comment type="caution">
    <text evidence="3">The sequence shown here is derived from an EMBL/GenBank/DDBJ whole genome shotgun (WGS) entry which is preliminary data.</text>
</comment>
<dbReference type="SUPFAM" id="SSF158472">
    <property type="entry name" value="HAMP domain-like"/>
    <property type="match status" value="1"/>
</dbReference>
<keyword evidence="4" id="KW-1185">Reference proteome</keyword>
<keyword evidence="1" id="KW-0812">Transmembrane</keyword>
<dbReference type="AlphaFoldDB" id="A0A917L1Z3"/>
<dbReference type="CDD" id="cd06225">
    <property type="entry name" value="HAMP"/>
    <property type="match status" value="1"/>
</dbReference>
<feature type="transmembrane region" description="Helical" evidence="1">
    <location>
        <begin position="209"/>
        <end position="235"/>
    </location>
</feature>
<dbReference type="SMART" id="SM00304">
    <property type="entry name" value="HAMP"/>
    <property type="match status" value="1"/>
</dbReference>
<gene>
    <name evidence="3" type="ORF">GCM10011320_55720</name>
</gene>
<dbReference type="GO" id="GO:0016020">
    <property type="term" value="C:membrane"/>
    <property type="evidence" value="ECO:0007669"/>
    <property type="project" value="InterPro"/>
</dbReference>
<dbReference type="PROSITE" id="PS50885">
    <property type="entry name" value="HAMP"/>
    <property type="match status" value="1"/>
</dbReference>
<feature type="domain" description="HAMP" evidence="2">
    <location>
        <begin position="233"/>
        <end position="286"/>
    </location>
</feature>
<evidence type="ECO:0000313" key="4">
    <source>
        <dbReference type="Proteomes" id="UP000661507"/>
    </source>
</evidence>
<dbReference type="InterPro" id="IPR003660">
    <property type="entry name" value="HAMP_dom"/>
</dbReference>
<sequence length="290" mass="31662">MGIRAKLNLGLLAVFAIAFAAAWLILDRQFVASARQDVLQNARIMMSAANAVRTYTAREVLPAVQRDNEDWIAPVTVPSYAAQTNFRTMRADLPDYTYKEAALNPTNPADRALDWEADFINSFRNTPGQSELVGERDTPAGPTLTLARPLTIRSEACLTCHSTPDRAPARMVAAYGSSNGFGWHMNETIGAQLVSVPMAVALRTAQTNLYSAMAILLAIFVGLMVALNLLMYFVVIRPVGMMSRTATAVSLGQSDAEEFPATGRDEIAELGRAFTRMRRSLDQAVKMLGE</sequence>
<keyword evidence="3" id="KW-0808">Transferase</keyword>
<dbReference type="Gene3D" id="6.10.340.10">
    <property type="match status" value="1"/>
</dbReference>
<keyword evidence="1" id="KW-1133">Transmembrane helix</keyword>